<evidence type="ECO:0000313" key="8">
    <source>
        <dbReference type="Proteomes" id="UP000034246"/>
    </source>
</evidence>
<evidence type="ECO:0000256" key="2">
    <source>
        <dbReference type="ARBA" id="ARBA00023002"/>
    </source>
</evidence>
<evidence type="ECO:0008006" key="9">
    <source>
        <dbReference type="Google" id="ProtNLM"/>
    </source>
</evidence>
<keyword evidence="4" id="KW-0812">Transmembrane</keyword>
<dbReference type="Pfam" id="PF07732">
    <property type="entry name" value="Cu-oxidase_3"/>
    <property type="match status" value="1"/>
</dbReference>
<dbReference type="AlphaFoldDB" id="A0A0G0N5Y1"/>
<reference evidence="7 8" key="1">
    <citation type="journal article" date="2015" name="Nature">
        <title>rRNA introns, odd ribosomes, and small enigmatic genomes across a large radiation of phyla.</title>
        <authorList>
            <person name="Brown C.T."/>
            <person name="Hug L.A."/>
            <person name="Thomas B.C."/>
            <person name="Sharon I."/>
            <person name="Castelle C.J."/>
            <person name="Singh A."/>
            <person name="Wilkins M.J."/>
            <person name="Williams K.H."/>
            <person name="Banfield J.F."/>
        </authorList>
    </citation>
    <scope>NUCLEOTIDE SEQUENCE [LARGE SCALE GENOMIC DNA]</scope>
</reference>
<dbReference type="EMBL" id="LBWP01000014">
    <property type="protein sequence ID" value="KKR10823.1"/>
    <property type="molecule type" value="Genomic_DNA"/>
</dbReference>
<dbReference type="CDD" id="cd13860">
    <property type="entry name" value="CuRO_1_2dMco_1"/>
    <property type="match status" value="1"/>
</dbReference>
<comment type="caution">
    <text evidence="7">The sequence shown here is derived from an EMBL/GenBank/DDBJ whole genome shotgun (WGS) entry which is preliminary data.</text>
</comment>
<feature type="domain" description="Plastocyanin-like" evidence="6">
    <location>
        <begin position="93"/>
        <end position="207"/>
    </location>
</feature>
<dbReference type="CDD" id="cd04202">
    <property type="entry name" value="CuRO_D2_2dMcoN_like"/>
    <property type="match status" value="1"/>
</dbReference>
<keyword evidence="3" id="KW-0186">Copper</keyword>
<feature type="transmembrane region" description="Helical" evidence="4">
    <location>
        <begin position="12"/>
        <end position="28"/>
    </location>
</feature>
<dbReference type="InterPro" id="IPR045087">
    <property type="entry name" value="Cu-oxidase_fam"/>
</dbReference>
<dbReference type="InterPro" id="IPR011707">
    <property type="entry name" value="Cu-oxidase-like_N"/>
</dbReference>
<dbReference type="GO" id="GO:0016491">
    <property type="term" value="F:oxidoreductase activity"/>
    <property type="evidence" value="ECO:0007669"/>
    <property type="project" value="UniProtKB-KW"/>
</dbReference>
<accession>A0A0G0N5Y1</accession>
<evidence type="ECO:0000256" key="1">
    <source>
        <dbReference type="ARBA" id="ARBA00022723"/>
    </source>
</evidence>
<dbReference type="STRING" id="1618550.UT39_C0014G0012"/>
<sequence length="355" mass="39365">MNKESLLKNKYVLVVLAVVLLAVVFFQINKSKSGVTLKNAPVQLSISGENESALKAMEAIPQDNVAVASEKKGLQELSFKVENGQKVFNLTAQPVRWNILKDVTVTAWAYNGMVPGPLIRVTEGDKVKILVKNNLSEPTTIHWHGIQVPNNMDGIPDETQKPIQPGETFTYVFVAKPAGTYWYHSHYDSDKQISVGLSGAFIIEPKDGLVSKPDIDKVLMLNEWRVIDGQTYAAMPATGMDGNFFTINGKAFPDTETLNVKVGEKVRLRFIGSGQMIHPMHLHGFPFKIVATDGNDVPESAQWTKDTVSVAPGERYDIEFTPDRPGKWMLHCHIPHHTTNEHVEPGGLMMIINVI</sequence>
<keyword evidence="4" id="KW-1133">Transmembrane helix</keyword>
<evidence type="ECO:0000259" key="6">
    <source>
        <dbReference type="Pfam" id="PF07732"/>
    </source>
</evidence>
<organism evidence="7 8">
    <name type="scientific">Candidatus Woesebacteria bacterium GW2011_GWA1_39_21</name>
    <dbReference type="NCBI Taxonomy" id="1618550"/>
    <lineage>
        <taxon>Bacteria</taxon>
        <taxon>Candidatus Woeseibacteriota</taxon>
    </lineage>
</organism>
<dbReference type="PANTHER" id="PTHR11709:SF394">
    <property type="entry name" value="FI03373P-RELATED"/>
    <property type="match status" value="1"/>
</dbReference>
<keyword evidence="2" id="KW-0560">Oxidoreductase</keyword>
<gene>
    <name evidence="7" type="ORF">UT39_C0014G0012</name>
</gene>
<proteinExistence type="predicted"/>
<dbReference type="GO" id="GO:0005507">
    <property type="term" value="F:copper ion binding"/>
    <property type="evidence" value="ECO:0007669"/>
    <property type="project" value="InterPro"/>
</dbReference>
<dbReference type="PATRIC" id="fig|1618550.3.peg.845"/>
<feature type="domain" description="Plastocyanin-like" evidence="5">
    <location>
        <begin position="237"/>
        <end position="341"/>
    </location>
</feature>
<dbReference type="Gene3D" id="2.60.40.420">
    <property type="entry name" value="Cupredoxins - blue copper proteins"/>
    <property type="match status" value="2"/>
</dbReference>
<evidence type="ECO:0000313" key="7">
    <source>
        <dbReference type="EMBL" id="KKR10823.1"/>
    </source>
</evidence>
<dbReference type="InterPro" id="IPR011706">
    <property type="entry name" value="Cu-oxidase_C"/>
</dbReference>
<keyword evidence="1" id="KW-0479">Metal-binding</keyword>
<dbReference type="InterPro" id="IPR008972">
    <property type="entry name" value="Cupredoxin"/>
</dbReference>
<evidence type="ECO:0000256" key="3">
    <source>
        <dbReference type="ARBA" id="ARBA00023008"/>
    </source>
</evidence>
<evidence type="ECO:0000256" key="4">
    <source>
        <dbReference type="SAM" id="Phobius"/>
    </source>
</evidence>
<dbReference type="Pfam" id="PF07731">
    <property type="entry name" value="Cu-oxidase_2"/>
    <property type="match status" value="1"/>
</dbReference>
<protein>
    <recommendedName>
        <fullName evidence="9">Copper-containing nitrite reductase</fullName>
    </recommendedName>
</protein>
<dbReference type="Proteomes" id="UP000034246">
    <property type="component" value="Unassembled WGS sequence"/>
</dbReference>
<keyword evidence="4" id="KW-0472">Membrane</keyword>
<dbReference type="PANTHER" id="PTHR11709">
    <property type="entry name" value="MULTI-COPPER OXIDASE"/>
    <property type="match status" value="1"/>
</dbReference>
<evidence type="ECO:0000259" key="5">
    <source>
        <dbReference type="Pfam" id="PF07731"/>
    </source>
</evidence>
<name>A0A0G0N5Y1_9BACT</name>
<dbReference type="SUPFAM" id="SSF49503">
    <property type="entry name" value="Cupredoxins"/>
    <property type="match status" value="2"/>
</dbReference>